<keyword evidence="2" id="KW-1185">Reference proteome</keyword>
<accession>A0A5B8XQ46</accession>
<proteinExistence type="predicted"/>
<name>A0A5B8XQ46_9DELT</name>
<dbReference type="KEGG" id="bbae:FRD01_08165"/>
<dbReference type="EMBL" id="CP042467">
    <property type="protein sequence ID" value="QED27217.1"/>
    <property type="molecule type" value="Genomic_DNA"/>
</dbReference>
<protein>
    <submittedName>
        <fullName evidence="1">Uncharacterized protein</fullName>
    </submittedName>
</protein>
<dbReference type="PROSITE" id="PS51257">
    <property type="entry name" value="PROKAR_LIPOPROTEIN"/>
    <property type="match status" value="1"/>
</dbReference>
<reference evidence="1 2" key="1">
    <citation type="submission" date="2019-08" db="EMBL/GenBank/DDBJ databases">
        <authorList>
            <person name="Liang Q."/>
        </authorList>
    </citation>
    <scope>NUCLEOTIDE SEQUENCE [LARGE SCALE GENOMIC DNA]</scope>
    <source>
        <strain evidence="1 2">V1718</strain>
    </source>
</reference>
<evidence type="ECO:0000313" key="2">
    <source>
        <dbReference type="Proteomes" id="UP000321595"/>
    </source>
</evidence>
<evidence type="ECO:0000313" key="1">
    <source>
        <dbReference type="EMBL" id="QED27217.1"/>
    </source>
</evidence>
<gene>
    <name evidence="1" type="ORF">FRD01_08165</name>
</gene>
<dbReference type="AlphaFoldDB" id="A0A5B8XQ46"/>
<dbReference type="Proteomes" id="UP000321595">
    <property type="component" value="Chromosome"/>
</dbReference>
<sequence>MKKFVALSALSCLGVFGCAEESAPSAPEGLVEIPGGFGKGDNYVATNAKEFIIKGRVTTSLPQGYADLTSEEQEAQLSELLGARTGDVTRSAQRKIEEIIRNSNQNITEEDKKFFIYVKPAYQGGEVGENTIEGETVSWDLHLEFVGSLDLLAAINEAEGGLALKLEVSQLGEAYKDVEVVIEESPSTDSFPSYSELFKDGVYDIAIHFGGDYNEGRYDLETAKWTVEFLLENNWQHETVTSFEDLKHDSGPFVFPLTVEGREVEGRVYVYHAQMDNDAEAEQSLLRDLVEESFKSRDIVIYSGHAGSNAGFILDYHPRYEFDDDEFKDVEMRQDYQVYVFDGCNSYRTYVDKLMENPARTFDNTDAVTTVNTTPFSAGYEVINRFVHWFTFTDATGRHFPISWNTMLQGINDEFPDVHYGVHGVDNGPKLNPHTDAGPQCLPCQSNEDCGAGGNYCMNYAGGGACSVGCTTSEACGSGFECIQVFDDPDLFYIPKQCVATGSTCG</sequence>
<dbReference type="RefSeq" id="WP_146958902.1">
    <property type="nucleotide sequence ID" value="NZ_CP042467.1"/>
</dbReference>
<organism evidence="1 2">
    <name type="scientific">Microvenator marinus</name>
    <dbReference type="NCBI Taxonomy" id="2600177"/>
    <lineage>
        <taxon>Bacteria</taxon>
        <taxon>Deltaproteobacteria</taxon>
        <taxon>Bradymonadales</taxon>
        <taxon>Microvenatoraceae</taxon>
        <taxon>Microvenator</taxon>
    </lineage>
</organism>